<dbReference type="Proteomes" id="UP000092993">
    <property type="component" value="Unassembled WGS sequence"/>
</dbReference>
<proteinExistence type="predicted"/>
<feature type="transmembrane region" description="Helical" evidence="6">
    <location>
        <begin position="92"/>
        <end position="111"/>
    </location>
</feature>
<keyword evidence="9" id="KW-1185">Reference proteome</keyword>
<evidence type="ECO:0000313" key="9">
    <source>
        <dbReference type="Proteomes" id="UP000092993"/>
    </source>
</evidence>
<dbReference type="InterPro" id="IPR036259">
    <property type="entry name" value="MFS_trans_sf"/>
</dbReference>
<evidence type="ECO:0000256" key="6">
    <source>
        <dbReference type="SAM" id="Phobius"/>
    </source>
</evidence>
<feature type="compositionally biased region" description="Low complexity" evidence="5">
    <location>
        <begin position="1"/>
        <end position="15"/>
    </location>
</feature>
<evidence type="ECO:0000256" key="5">
    <source>
        <dbReference type="SAM" id="MobiDB-lite"/>
    </source>
</evidence>
<sequence>METSSQSKLQGGSSLAPEEVSTTVATDSPSPDSFLVAFDPDGHDNPKNWSRRKRWYMTWFAGILGFNATFASSAPSGVAEGLIIQFGLSPELATLTISLFVVGYCVGPLFWGPLSEQYGRRPIFLVSFPIYTCFQVGCALSRNKASIIVFRLLGGLFAAAPLTNMLSSLTSGMRKPEERPSPYSPSPPSSAPHSVPSLEATSRSPVPPGGGSSGSSPSSPARASP</sequence>
<dbReference type="PANTHER" id="PTHR23502">
    <property type="entry name" value="MAJOR FACILITATOR SUPERFAMILY"/>
    <property type="match status" value="1"/>
</dbReference>
<dbReference type="Pfam" id="PF07690">
    <property type="entry name" value="MFS_1"/>
    <property type="match status" value="1"/>
</dbReference>
<dbReference type="InterPro" id="IPR020846">
    <property type="entry name" value="MFS_dom"/>
</dbReference>
<feature type="domain" description="Major facilitator superfamily (MFS) profile" evidence="7">
    <location>
        <begin position="57"/>
        <end position="225"/>
    </location>
</feature>
<name>A0A1C7MN16_GRIFR</name>
<feature type="compositionally biased region" description="Polar residues" evidence="5">
    <location>
        <begin position="20"/>
        <end position="31"/>
    </location>
</feature>
<reference evidence="8 9" key="1">
    <citation type="submission" date="2016-03" db="EMBL/GenBank/DDBJ databases">
        <title>Whole genome sequencing of Grifola frondosa 9006-11.</title>
        <authorList>
            <person name="Min B."/>
            <person name="Park H."/>
            <person name="Kim J.-G."/>
            <person name="Cho H."/>
            <person name="Oh Y.-L."/>
            <person name="Kong W.-S."/>
            <person name="Choi I.-G."/>
        </authorList>
    </citation>
    <scope>NUCLEOTIDE SEQUENCE [LARGE SCALE GENOMIC DNA]</scope>
    <source>
        <strain evidence="8 9">9006-11</strain>
    </source>
</reference>
<dbReference type="PANTHER" id="PTHR23502:SF173">
    <property type="entry name" value="MFS-MULTIDRUG-RESISTANCE TRANSPORTER-RELATED"/>
    <property type="match status" value="1"/>
</dbReference>
<organism evidence="8 9">
    <name type="scientific">Grifola frondosa</name>
    <name type="common">Maitake</name>
    <name type="synonym">Polyporus frondosus</name>
    <dbReference type="NCBI Taxonomy" id="5627"/>
    <lineage>
        <taxon>Eukaryota</taxon>
        <taxon>Fungi</taxon>
        <taxon>Dikarya</taxon>
        <taxon>Basidiomycota</taxon>
        <taxon>Agaricomycotina</taxon>
        <taxon>Agaricomycetes</taxon>
        <taxon>Polyporales</taxon>
        <taxon>Grifolaceae</taxon>
        <taxon>Grifola</taxon>
    </lineage>
</organism>
<dbReference type="GO" id="GO:0005886">
    <property type="term" value="C:plasma membrane"/>
    <property type="evidence" value="ECO:0007669"/>
    <property type="project" value="TreeGrafter"/>
</dbReference>
<feature type="compositionally biased region" description="Low complexity" evidence="5">
    <location>
        <begin position="214"/>
        <end position="225"/>
    </location>
</feature>
<evidence type="ECO:0000313" key="8">
    <source>
        <dbReference type="EMBL" id="OBZ78241.1"/>
    </source>
</evidence>
<dbReference type="PROSITE" id="PS50850">
    <property type="entry name" value="MFS"/>
    <property type="match status" value="1"/>
</dbReference>
<comment type="caution">
    <text evidence="8">The sequence shown here is derived from an EMBL/GenBank/DDBJ whole genome shotgun (WGS) entry which is preliminary data.</text>
</comment>
<protein>
    <recommendedName>
        <fullName evidence="7">Major facilitator superfamily (MFS) profile domain-containing protein</fullName>
    </recommendedName>
</protein>
<evidence type="ECO:0000256" key="2">
    <source>
        <dbReference type="ARBA" id="ARBA00022692"/>
    </source>
</evidence>
<accession>A0A1C7MN16</accession>
<dbReference type="GO" id="GO:0022857">
    <property type="term" value="F:transmembrane transporter activity"/>
    <property type="evidence" value="ECO:0007669"/>
    <property type="project" value="InterPro"/>
</dbReference>
<dbReference type="Gene3D" id="1.20.1250.20">
    <property type="entry name" value="MFS general substrate transporter like domains"/>
    <property type="match status" value="1"/>
</dbReference>
<dbReference type="OrthoDB" id="9986881at2759"/>
<keyword evidence="3 6" id="KW-1133">Transmembrane helix</keyword>
<gene>
    <name evidence="8" type="ORF">A0H81_02454</name>
</gene>
<feature type="region of interest" description="Disordered" evidence="5">
    <location>
        <begin position="171"/>
        <end position="225"/>
    </location>
</feature>
<dbReference type="AlphaFoldDB" id="A0A1C7MN16"/>
<keyword evidence="4 6" id="KW-0472">Membrane</keyword>
<dbReference type="EMBL" id="LUGG01000002">
    <property type="protein sequence ID" value="OBZ78241.1"/>
    <property type="molecule type" value="Genomic_DNA"/>
</dbReference>
<dbReference type="OMA" id="NIPYWIA"/>
<evidence type="ECO:0000256" key="1">
    <source>
        <dbReference type="ARBA" id="ARBA00004141"/>
    </source>
</evidence>
<keyword evidence="2 6" id="KW-0812">Transmembrane</keyword>
<feature type="transmembrane region" description="Helical" evidence="6">
    <location>
        <begin position="148"/>
        <end position="169"/>
    </location>
</feature>
<dbReference type="SUPFAM" id="SSF103473">
    <property type="entry name" value="MFS general substrate transporter"/>
    <property type="match status" value="1"/>
</dbReference>
<dbReference type="STRING" id="5627.A0A1C7MN16"/>
<evidence type="ECO:0000256" key="3">
    <source>
        <dbReference type="ARBA" id="ARBA00022989"/>
    </source>
</evidence>
<evidence type="ECO:0000259" key="7">
    <source>
        <dbReference type="PROSITE" id="PS50850"/>
    </source>
</evidence>
<feature type="transmembrane region" description="Helical" evidence="6">
    <location>
        <begin position="55"/>
        <end position="72"/>
    </location>
</feature>
<dbReference type="InterPro" id="IPR011701">
    <property type="entry name" value="MFS"/>
</dbReference>
<evidence type="ECO:0000256" key="4">
    <source>
        <dbReference type="ARBA" id="ARBA00023136"/>
    </source>
</evidence>
<comment type="subcellular location">
    <subcellularLocation>
        <location evidence="1">Membrane</location>
        <topology evidence="1">Multi-pass membrane protein</topology>
    </subcellularLocation>
</comment>
<feature type="region of interest" description="Disordered" evidence="5">
    <location>
        <begin position="1"/>
        <end position="39"/>
    </location>
</feature>